<evidence type="ECO:0000313" key="1">
    <source>
        <dbReference type="EMBL" id="STY43862.1"/>
    </source>
</evidence>
<evidence type="ECO:0000313" key="2">
    <source>
        <dbReference type="Proteomes" id="UP000254879"/>
    </source>
</evidence>
<reference evidence="1 2" key="1">
    <citation type="submission" date="2018-06" db="EMBL/GenBank/DDBJ databases">
        <authorList>
            <consortium name="Pathogen Informatics"/>
            <person name="Doyle S."/>
        </authorList>
    </citation>
    <scope>NUCLEOTIDE SEQUENCE [LARGE SCALE GENOMIC DNA]</scope>
    <source>
        <strain evidence="2">NCTC 10815</strain>
    </source>
</reference>
<dbReference type="InterPro" id="IPR013321">
    <property type="entry name" value="Arc_rbn_hlx_hlx"/>
</dbReference>
<dbReference type="EMBL" id="UGPG01000001">
    <property type="protein sequence ID" value="STY43862.1"/>
    <property type="molecule type" value="Genomic_DNA"/>
</dbReference>
<dbReference type="Gene3D" id="1.10.1220.10">
    <property type="entry name" value="Met repressor-like"/>
    <property type="match status" value="1"/>
</dbReference>
<name>A0A378MET3_LISGR</name>
<gene>
    <name evidence="1" type="primary">ndoAI</name>
    <name evidence="1" type="ORF">NCTC10815_01170</name>
</gene>
<dbReference type="GO" id="GO:0006355">
    <property type="term" value="P:regulation of DNA-templated transcription"/>
    <property type="evidence" value="ECO:0007669"/>
    <property type="project" value="InterPro"/>
</dbReference>
<organism evidence="1 2">
    <name type="scientific">Listeria grayi</name>
    <name type="common">Listeria murrayi</name>
    <dbReference type="NCBI Taxonomy" id="1641"/>
    <lineage>
        <taxon>Bacteria</taxon>
        <taxon>Bacillati</taxon>
        <taxon>Bacillota</taxon>
        <taxon>Bacilli</taxon>
        <taxon>Bacillales</taxon>
        <taxon>Listeriaceae</taxon>
        <taxon>Listeria</taxon>
    </lineage>
</organism>
<protein>
    <submittedName>
        <fullName evidence="1">EndoA inhibitor</fullName>
    </submittedName>
</protein>
<proteinExistence type="predicted"/>
<accession>A0A378MET3</accession>
<dbReference type="Proteomes" id="UP000254879">
    <property type="component" value="Unassembled WGS sequence"/>
</dbReference>
<dbReference type="AlphaFoldDB" id="A0A378MET3"/>
<sequence>MGVRGVLEKLEWTTMSIELTQETMSELDVLARKQRIEKNEIIDRAVKQYISQQKVRDLRVEMERGYAEMANINFAIACECTHVESEAEDKNIRVLGG</sequence>